<evidence type="ECO:0000256" key="5">
    <source>
        <dbReference type="ARBA" id="ARBA00022679"/>
    </source>
</evidence>
<evidence type="ECO:0000256" key="8">
    <source>
        <dbReference type="ARBA" id="ARBA00022777"/>
    </source>
</evidence>
<organism evidence="13 14">
    <name type="scientific">Blautia obeum</name>
    <dbReference type="NCBI Taxonomy" id="40520"/>
    <lineage>
        <taxon>Bacteria</taxon>
        <taxon>Bacillati</taxon>
        <taxon>Bacillota</taxon>
        <taxon>Clostridia</taxon>
        <taxon>Lachnospirales</taxon>
        <taxon>Lachnospiraceae</taxon>
        <taxon>Blautia</taxon>
    </lineage>
</organism>
<protein>
    <submittedName>
        <fullName evidence="13">EIIBCA-Bgl</fullName>
    </submittedName>
</protein>
<dbReference type="InterPro" id="IPR018113">
    <property type="entry name" value="PTrfase_EIIB_Cys"/>
</dbReference>
<keyword evidence="8" id="KW-0418">Kinase</keyword>
<evidence type="ECO:0000256" key="11">
    <source>
        <dbReference type="PROSITE-ProRule" id="PRU00421"/>
    </source>
</evidence>
<keyword evidence="9" id="KW-1133">Transmembrane helix</keyword>
<evidence type="ECO:0000256" key="4">
    <source>
        <dbReference type="ARBA" id="ARBA00022597"/>
    </source>
</evidence>
<gene>
    <name evidence="13" type="primary">bglF_3</name>
    <name evidence="13" type="ORF">ERS852569_03909</name>
</gene>
<dbReference type="Gene3D" id="3.30.1360.60">
    <property type="entry name" value="Glucose permease domain IIB"/>
    <property type="match status" value="1"/>
</dbReference>
<dbReference type="Pfam" id="PF00367">
    <property type="entry name" value="PTS_EIIB"/>
    <property type="match status" value="1"/>
</dbReference>
<feature type="domain" description="PTS EIIB type-1" evidence="12">
    <location>
        <begin position="6"/>
        <end position="88"/>
    </location>
</feature>
<evidence type="ECO:0000256" key="3">
    <source>
        <dbReference type="ARBA" id="ARBA00022475"/>
    </source>
</evidence>
<dbReference type="NCBIfam" id="TIGR00826">
    <property type="entry name" value="EIIB_glc"/>
    <property type="match status" value="1"/>
</dbReference>
<dbReference type="SUPFAM" id="SSF55604">
    <property type="entry name" value="Glucose permease domain IIB"/>
    <property type="match status" value="1"/>
</dbReference>
<keyword evidence="2" id="KW-0813">Transport</keyword>
<keyword evidence="6" id="KW-0598">Phosphotransferase system</keyword>
<evidence type="ECO:0000259" key="12">
    <source>
        <dbReference type="PROSITE" id="PS51098"/>
    </source>
</evidence>
<reference evidence="13 14" key="1">
    <citation type="submission" date="2015-09" db="EMBL/GenBank/DDBJ databases">
        <authorList>
            <consortium name="Pathogen Informatics"/>
        </authorList>
    </citation>
    <scope>NUCLEOTIDE SEQUENCE [LARGE SCALE GENOMIC DNA]</scope>
    <source>
        <strain evidence="13 14">2789STDY5834957</strain>
    </source>
</reference>
<proteinExistence type="predicted"/>
<dbReference type="AlphaFoldDB" id="A0A174WG16"/>
<dbReference type="InterPro" id="IPR050558">
    <property type="entry name" value="PTS_Sugar-Specific_Components"/>
</dbReference>
<dbReference type="InterPro" id="IPR001996">
    <property type="entry name" value="PTS_IIB_1"/>
</dbReference>
<dbReference type="GO" id="GO:0090563">
    <property type="term" value="F:protein-phosphocysteine-sugar phosphotransferase activity"/>
    <property type="evidence" value="ECO:0007669"/>
    <property type="project" value="TreeGrafter"/>
</dbReference>
<feature type="active site" description="Phosphocysteine intermediate; for EIIB activity" evidence="11">
    <location>
        <position position="28"/>
    </location>
</feature>
<dbReference type="CDD" id="cd00212">
    <property type="entry name" value="PTS_IIB_glc"/>
    <property type="match status" value="1"/>
</dbReference>
<dbReference type="PROSITE" id="PS01035">
    <property type="entry name" value="PTS_EIIB_TYPE_1_CYS"/>
    <property type="match status" value="1"/>
</dbReference>
<keyword evidence="3" id="KW-1003">Cell membrane</keyword>
<evidence type="ECO:0000256" key="7">
    <source>
        <dbReference type="ARBA" id="ARBA00022692"/>
    </source>
</evidence>
<dbReference type="PANTHER" id="PTHR30175:SF1">
    <property type="entry name" value="PTS SYSTEM ARBUTIN-, CELLOBIOSE-, AND SALICIN-SPECIFIC EIIBC COMPONENT-RELATED"/>
    <property type="match status" value="1"/>
</dbReference>
<evidence type="ECO:0000313" key="14">
    <source>
        <dbReference type="Proteomes" id="UP000095762"/>
    </source>
</evidence>
<keyword evidence="5" id="KW-0808">Transferase</keyword>
<dbReference type="RefSeq" id="WP_242859999.1">
    <property type="nucleotide sequence ID" value="NZ_CZBP01000059.1"/>
</dbReference>
<dbReference type="GO" id="GO:0009401">
    <property type="term" value="P:phosphoenolpyruvate-dependent sugar phosphotransferase system"/>
    <property type="evidence" value="ECO:0007669"/>
    <property type="project" value="UniProtKB-KW"/>
</dbReference>
<dbReference type="GO" id="GO:0016301">
    <property type="term" value="F:kinase activity"/>
    <property type="evidence" value="ECO:0007669"/>
    <property type="project" value="UniProtKB-KW"/>
</dbReference>
<evidence type="ECO:0000256" key="1">
    <source>
        <dbReference type="ARBA" id="ARBA00004651"/>
    </source>
</evidence>
<keyword evidence="7" id="KW-0812">Transmembrane</keyword>
<dbReference type="FunFam" id="3.30.1360.60:FF:000001">
    <property type="entry name" value="PTS system glucose-specific IIBC component PtsG"/>
    <property type="match status" value="1"/>
</dbReference>
<evidence type="ECO:0000256" key="10">
    <source>
        <dbReference type="ARBA" id="ARBA00023136"/>
    </source>
</evidence>
<sequence length="187" mass="20870">MKKDYAKTADTLIAALGGKDNITRLFHCMTRLRFYVKDRSKINEKEILKLSEISGVNWHEDQFQVIAGNEVNAVYKALEDKGVPTDDAPAANSDSSKSVVSKVIDAITGCMTPMIPALTAAPADNFSSGIRNKQYLPGDQFYRRCYFLLHAVPDRSKCCQGFPREPVTGAVYCRCLLKPYLCNYGSW</sequence>
<comment type="subcellular location">
    <subcellularLocation>
        <location evidence="1">Cell membrane</location>
        <topology evidence="1">Multi-pass membrane protein</topology>
    </subcellularLocation>
</comment>
<keyword evidence="4" id="KW-0762">Sugar transport</keyword>
<dbReference type="InterPro" id="IPR036878">
    <property type="entry name" value="Glu_permease_IIB"/>
</dbReference>
<evidence type="ECO:0000256" key="9">
    <source>
        <dbReference type="ARBA" id="ARBA00022989"/>
    </source>
</evidence>
<dbReference type="PANTHER" id="PTHR30175">
    <property type="entry name" value="PHOSPHOTRANSFERASE SYSTEM TRANSPORT PROTEIN"/>
    <property type="match status" value="1"/>
</dbReference>
<dbReference type="Proteomes" id="UP000095762">
    <property type="component" value="Unassembled WGS sequence"/>
</dbReference>
<dbReference type="GO" id="GO:0005886">
    <property type="term" value="C:plasma membrane"/>
    <property type="evidence" value="ECO:0007669"/>
    <property type="project" value="UniProtKB-SubCell"/>
</dbReference>
<keyword evidence="10" id="KW-0472">Membrane</keyword>
<evidence type="ECO:0000256" key="2">
    <source>
        <dbReference type="ARBA" id="ARBA00022448"/>
    </source>
</evidence>
<dbReference type="PROSITE" id="PS51098">
    <property type="entry name" value="PTS_EIIB_TYPE_1"/>
    <property type="match status" value="1"/>
</dbReference>
<dbReference type="GO" id="GO:0008982">
    <property type="term" value="F:protein-N(PI)-phosphohistidine-sugar phosphotransferase activity"/>
    <property type="evidence" value="ECO:0007669"/>
    <property type="project" value="InterPro"/>
</dbReference>
<name>A0A174WG16_9FIRM</name>
<accession>A0A174WG16</accession>
<evidence type="ECO:0000256" key="6">
    <source>
        <dbReference type="ARBA" id="ARBA00022683"/>
    </source>
</evidence>
<evidence type="ECO:0000313" key="13">
    <source>
        <dbReference type="EMBL" id="CUQ43100.1"/>
    </source>
</evidence>
<dbReference type="EMBL" id="CZBP01000059">
    <property type="protein sequence ID" value="CUQ43100.1"/>
    <property type="molecule type" value="Genomic_DNA"/>
</dbReference>